<name>A0A165ZTK5_9AGAM</name>
<keyword evidence="3" id="KW-1185">Reference proteome</keyword>
<dbReference type="Proteomes" id="UP000076532">
    <property type="component" value="Unassembled WGS sequence"/>
</dbReference>
<dbReference type="AlphaFoldDB" id="A0A165ZTK5"/>
<sequence length="256" mass="29015">MPSSLAAFLPCYALAPPHLPASSSKSPHGQPVIKKIHRPGWPNPFLPDEASDDRFTIGVETRRDRYVIVVHLRGFSLENIWITSCDRDSGLALHIMANSWLAGHGRFERRISFARDAQLVIMFQIIECYNPVIKPQRLVLPYQSDVVVYSEYHVRLSGTIIAHIVIRSNNVAQWHLQRHTVVLAGHRSQGPPTKSKIGRGHRSQQILPKLDNKSHQNVKIAIKSLKSLKIAPKPLEIKEKPAKRRTQTVWKPELAK</sequence>
<evidence type="ECO:0000313" key="3">
    <source>
        <dbReference type="Proteomes" id="UP000076532"/>
    </source>
</evidence>
<feature type="region of interest" description="Disordered" evidence="1">
    <location>
        <begin position="236"/>
        <end position="256"/>
    </location>
</feature>
<proteinExistence type="predicted"/>
<gene>
    <name evidence="2" type="ORF">FIBSPDRAFT_899361</name>
</gene>
<dbReference type="EMBL" id="KV417671">
    <property type="protein sequence ID" value="KZP10913.1"/>
    <property type="molecule type" value="Genomic_DNA"/>
</dbReference>
<evidence type="ECO:0000313" key="2">
    <source>
        <dbReference type="EMBL" id="KZP10913.1"/>
    </source>
</evidence>
<accession>A0A165ZTK5</accession>
<reference evidence="2 3" key="1">
    <citation type="journal article" date="2016" name="Mol. Biol. Evol.">
        <title>Comparative Genomics of Early-Diverging Mushroom-Forming Fungi Provides Insights into the Origins of Lignocellulose Decay Capabilities.</title>
        <authorList>
            <person name="Nagy L.G."/>
            <person name="Riley R."/>
            <person name="Tritt A."/>
            <person name="Adam C."/>
            <person name="Daum C."/>
            <person name="Floudas D."/>
            <person name="Sun H."/>
            <person name="Yadav J.S."/>
            <person name="Pangilinan J."/>
            <person name="Larsson K.H."/>
            <person name="Matsuura K."/>
            <person name="Barry K."/>
            <person name="Labutti K."/>
            <person name="Kuo R."/>
            <person name="Ohm R.A."/>
            <person name="Bhattacharya S.S."/>
            <person name="Shirouzu T."/>
            <person name="Yoshinaga Y."/>
            <person name="Martin F.M."/>
            <person name="Grigoriev I.V."/>
            <person name="Hibbett D.S."/>
        </authorList>
    </citation>
    <scope>NUCLEOTIDE SEQUENCE [LARGE SCALE GENOMIC DNA]</scope>
    <source>
        <strain evidence="2 3">CBS 109695</strain>
    </source>
</reference>
<organism evidence="2 3">
    <name type="scientific">Athelia psychrophila</name>
    <dbReference type="NCBI Taxonomy" id="1759441"/>
    <lineage>
        <taxon>Eukaryota</taxon>
        <taxon>Fungi</taxon>
        <taxon>Dikarya</taxon>
        <taxon>Basidiomycota</taxon>
        <taxon>Agaricomycotina</taxon>
        <taxon>Agaricomycetes</taxon>
        <taxon>Agaricomycetidae</taxon>
        <taxon>Atheliales</taxon>
        <taxon>Atheliaceae</taxon>
        <taxon>Athelia</taxon>
    </lineage>
</organism>
<evidence type="ECO:0000256" key="1">
    <source>
        <dbReference type="SAM" id="MobiDB-lite"/>
    </source>
</evidence>
<protein>
    <submittedName>
        <fullName evidence="2">Uncharacterized protein</fullName>
    </submittedName>
</protein>